<dbReference type="Gene3D" id="3.40.190.290">
    <property type="match status" value="1"/>
</dbReference>
<evidence type="ECO:0000259" key="5">
    <source>
        <dbReference type="PROSITE" id="PS50931"/>
    </source>
</evidence>
<organism evidence="6 7">
    <name type="scientific">Cytobacillus kochii</name>
    <dbReference type="NCBI Taxonomy" id="859143"/>
    <lineage>
        <taxon>Bacteria</taxon>
        <taxon>Bacillati</taxon>
        <taxon>Bacillota</taxon>
        <taxon>Bacilli</taxon>
        <taxon>Bacillales</taxon>
        <taxon>Bacillaceae</taxon>
        <taxon>Cytobacillus</taxon>
    </lineage>
</organism>
<evidence type="ECO:0000256" key="4">
    <source>
        <dbReference type="ARBA" id="ARBA00023163"/>
    </source>
</evidence>
<gene>
    <name evidence="6" type="ORF">CKF48_21965</name>
</gene>
<dbReference type="AlphaFoldDB" id="A0A248TNC9"/>
<evidence type="ECO:0000256" key="2">
    <source>
        <dbReference type="ARBA" id="ARBA00023015"/>
    </source>
</evidence>
<evidence type="ECO:0000256" key="3">
    <source>
        <dbReference type="ARBA" id="ARBA00023125"/>
    </source>
</evidence>
<accession>A0A248TNC9</accession>
<dbReference type="KEGG" id="bko:CKF48_21965"/>
<dbReference type="InterPro" id="IPR000847">
    <property type="entry name" value="LysR_HTH_N"/>
</dbReference>
<sequence length="295" mass="33561">MILKRGLAMEMRHVKTFCAVVKYGGFSKAARELDYAQSTVTTHIKALENDLQSPLFDRLGKKVLLTKSGHHFHPYALELLAIYEKAQEIPKDSNHPEGTLTITANESLAVYRLPNILQKYKQINPKVNIVLETGTNEQAIKKLRDGETDIIFLIGQSMEYDELITTPLFDETLGWVLPADLASCENPLKILKDYQFIYTERNCGYRSMVDNYIRMSGQMPDRTFESSSIEVIKQSVLCGLGLAILPYIVVKENCNNNELIFKPIEASQLIKSNVIYHKSRWISPVLQSFLSILEK</sequence>
<dbReference type="PANTHER" id="PTHR30126:SF100">
    <property type="entry name" value="LYSR-FAMILY TRANSCRIPTIONAL REGULATOR"/>
    <property type="match status" value="1"/>
</dbReference>
<dbReference type="Pfam" id="PF00126">
    <property type="entry name" value="HTH_1"/>
    <property type="match status" value="1"/>
</dbReference>
<evidence type="ECO:0000313" key="7">
    <source>
        <dbReference type="Proteomes" id="UP000215137"/>
    </source>
</evidence>
<protein>
    <submittedName>
        <fullName evidence="6">LysR family transcriptional regulator</fullName>
    </submittedName>
</protein>
<evidence type="ECO:0000313" key="6">
    <source>
        <dbReference type="EMBL" id="ASV69738.1"/>
    </source>
</evidence>
<dbReference type="OrthoDB" id="9803735at2"/>
<dbReference type="GO" id="GO:0000976">
    <property type="term" value="F:transcription cis-regulatory region binding"/>
    <property type="evidence" value="ECO:0007669"/>
    <property type="project" value="TreeGrafter"/>
</dbReference>
<feature type="domain" description="HTH lysR-type" evidence="5">
    <location>
        <begin position="9"/>
        <end position="66"/>
    </location>
</feature>
<dbReference type="PRINTS" id="PR00039">
    <property type="entry name" value="HTHLYSR"/>
</dbReference>
<dbReference type="Gene3D" id="1.10.10.10">
    <property type="entry name" value="Winged helix-like DNA-binding domain superfamily/Winged helix DNA-binding domain"/>
    <property type="match status" value="1"/>
</dbReference>
<dbReference type="RefSeq" id="WP_095373302.1">
    <property type="nucleotide sequence ID" value="NZ_CP022983.1"/>
</dbReference>
<dbReference type="InterPro" id="IPR036390">
    <property type="entry name" value="WH_DNA-bd_sf"/>
</dbReference>
<dbReference type="SUPFAM" id="SSF46785">
    <property type="entry name" value="Winged helix' DNA-binding domain"/>
    <property type="match status" value="1"/>
</dbReference>
<dbReference type="Pfam" id="PF03466">
    <property type="entry name" value="LysR_substrate"/>
    <property type="match status" value="1"/>
</dbReference>
<dbReference type="InterPro" id="IPR036388">
    <property type="entry name" value="WH-like_DNA-bd_sf"/>
</dbReference>
<dbReference type="PANTHER" id="PTHR30126">
    <property type="entry name" value="HTH-TYPE TRANSCRIPTIONAL REGULATOR"/>
    <property type="match status" value="1"/>
</dbReference>
<dbReference type="PROSITE" id="PS50931">
    <property type="entry name" value="HTH_LYSR"/>
    <property type="match status" value="1"/>
</dbReference>
<dbReference type="FunFam" id="1.10.10.10:FF:000001">
    <property type="entry name" value="LysR family transcriptional regulator"/>
    <property type="match status" value="1"/>
</dbReference>
<reference evidence="6 7" key="1">
    <citation type="submission" date="2017-08" db="EMBL/GenBank/DDBJ databases">
        <title>Complete Genome Sequence of Bacillus kochii Oregon-R-modENCODE STRAIN BDGP4, isolated from Drosophila melanogaster gut.</title>
        <authorList>
            <person name="Wan K.H."/>
            <person name="Yu C."/>
            <person name="Park S."/>
            <person name="Hammonds A.S."/>
            <person name="Booth B.W."/>
            <person name="Celniker S.E."/>
        </authorList>
    </citation>
    <scope>NUCLEOTIDE SEQUENCE [LARGE SCALE GENOMIC DNA]</scope>
    <source>
        <strain evidence="6 7">BDGP4</strain>
    </source>
</reference>
<keyword evidence="4" id="KW-0804">Transcription</keyword>
<keyword evidence="3" id="KW-0238">DNA-binding</keyword>
<evidence type="ECO:0000256" key="1">
    <source>
        <dbReference type="ARBA" id="ARBA00009437"/>
    </source>
</evidence>
<proteinExistence type="inferred from homology"/>
<dbReference type="GO" id="GO:0003700">
    <property type="term" value="F:DNA-binding transcription factor activity"/>
    <property type="evidence" value="ECO:0007669"/>
    <property type="project" value="InterPro"/>
</dbReference>
<dbReference type="Proteomes" id="UP000215137">
    <property type="component" value="Chromosome"/>
</dbReference>
<keyword evidence="7" id="KW-1185">Reference proteome</keyword>
<dbReference type="EMBL" id="CP022983">
    <property type="protein sequence ID" value="ASV69738.1"/>
    <property type="molecule type" value="Genomic_DNA"/>
</dbReference>
<dbReference type="CDD" id="cd05466">
    <property type="entry name" value="PBP2_LTTR_substrate"/>
    <property type="match status" value="1"/>
</dbReference>
<dbReference type="SUPFAM" id="SSF53850">
    <property type="entry name" value="Periplasmic binding protein-like II"/>
    <property type="match status" value="1"/>
</dbReference>
<dbReference type="InterPro" id="IPR005119">
    <property type="entry name" value="LysR_subst-bd"/>
</dbReference>
<comment type="similarity">
    <text evidence="1">Belongs to the LysR transcriptional regulatory family.</text>
</comment>
<name>A0A248TNC9_9BACI</name>
<keyword evidence="2" id="KW-0805">Transcription regulation</keyword>